<dbReference type="RefSeq" id="WP_239672266.1">
    <property type="nucleotide sequence ID" value="NZ_CP049742.1"/>
</dbReference>
<keyword evidence="3" id="KW-1185">Reference proteome</keyword>
<proteinExistence type="predicted"/>
<keyword evidence="1" id="KW-0812">Transmembrane</keyword>
<feature type="transmembrane region" description="Helical" evidence="1">
    <location>
        <begin position="107"/>
        <end position="126"/>
    </location>
</feature>
<feature type="transmembrane region" description="Helical" evidence="1">
    <location>
        <begin position="168"/>
        <end position="192"/>
    </location>
</feature>
<keyword evidence="1" id="KW-0472">Membrane</keyword>
<keyword evidence="1" id="KW-1133">Transmembrane helix</keyword>
<name>A0A7S8CCR7_9BACI</name>
<dbReference type="Proteomes" id="UP000593626">
    <property type="component" value="Chromosome"/>
</dbReference>
<evidence type="ECO:0000313" key="3">
    <source>
        <dbReference type="Proteomes" id="UP000593626"/>
    </source>
</evidence>
<feature type="transmembrane region" description="Helical" evidence="1">
    <location>
        <begin position="7"/>
        <end position="29"/>
    </location>
</feature>
<gene>
    <name evidence="2" type="ORF">G8O30_11845</name>
</gene>
<reference evidence="2 3" key="1">
    <citation type="submission" date="2019-07" db="EMBL/GenBank/DDBJ databases">
        <title>Genome sequence of 2 isolates from Red Sea Mangroves.</title>
        <authorList>
            <person name="Sefrji F."/>
            <person name="Michoud G."/>
            <person name="Merlino G."/>
            <person name="Daffonchio D."/>
        </authorList>
    </citation>
    <scope>NUCLEOTIDE SEQUENCE [LARGE SCALE GENOMIC DNA]</scope>
    <source>
        <strain evidence="2 3">R1DC41</strain>
    </source>
</reference>
<evidence type="ECO:0000313" key="2">
    <source>
        <dbReference type="EMBL" id="QPC47595.1"/>
    </source>
</evidence>
<dbReference type="EMBL" id="CP049742">
    <property type="protein sequence ID" value="QPC47595.1"/>
    <property type="molecule type" value="Genomic_DNA"/>
</dbReference>
<sequence>MKHISKIIIIVGFMLSSYFLIQDTSVYILQRKWFGTEIWDYILKSTGNPLVFLAYAVVLGTIVYFLYDKIKRVVMALTVAYSIILMGDLAEYLLIFMNLFFDIPYGFYGLYKEMKIIIFLALWIGLNFLKPGKDDFDLLKISTLSTLPFLLFMSMYRIYSPVQVGGEILVLLFSGGVIFLAVPIGMAVWVNIKNNK</sequence>
<evidence type="ECO:0000256" key="1">
    <source>
        <dbReference type="SAM" id="Phobius"/>
    </source>
</evidence>
<feature type="transmembrane region" description="Helical" evidence="1">
    <location>
        <begin position="138"/>
        <end position="156"/>
    </location>
</feature>
<feature type="transmembrane region" description="Helical" evidence="1">
    <location>
        <begin position="49"/>
        <end position="67"/>
    </location>
</feature>
<dbReference type="AlphaFoldDB" id="A0A7S8CCR7"/>
<feature type="transmembrane region" description="Helical" evidence="1">
    <location>
        <begin position="79"/>
        <end position="101"/>
    </location>
</feature>
<organism evidence="2 3">
    <name type="scientific">Mangrovibacillus cuniculi</name>
    <dbReference type="NCBI Taxonomy" id="2593652"/>
    <lineage>
        <taxon>Bacteria</taxon>
        <taxon>Bacillati</taxon>
        <taxon>Bacillota</taxon>
        <taxon>Bacilli</taxon>
        <taxon>Bacillales</taxon>
        <taxon>Bacillaceae</taxon>
        <taxon>Mangrovibacillus</taxon>
    </lineage>
</organism>
<dbReference type="KEGG" id="mcui:G8O30_11845"/>
<protein>
    <submittedName>
        <fullName evidence="2">Uncharacterized protein</fullName>
    </submittedName>
</protein>
<accession>A0A7S8CCR7</accession>